<dbReference type="EMBL" id="VBVZ01000651">
    <property type="protein sequence ID" value="TLG87990.1"/>
    <property type="molecule type" value="Genomic_DNA"/>
</dbReference>
<comment type="caution">
    <text evidence="1">The sequence shown here is derived from an EMBL/GenBank/DDBJ whole genome shotgun (WGS) entry which is preliminary data.</text>
</comment>
<evidence type="ECO:0000313" key="1">
    <source>
        <dbReference type="EMBL" id="TLG87990.1"/>
    </source>
</evidence>
<gene>
    <name evidence="1" type="ORF">FEM54_28290</name>
</gene>
<sequence length="105" mass="12031">MTTQEMTQEQRHEAALKKYVAESPELLDEIKDLSADDQKDQIQWAFEDEAEAQGLQPWELTLKYTSTPQEFEAARLALHKEAAEVLGVDWNEYCGMNNLAICARN</sequence>
<accession>A0ABY2TXL4</accession>
<proteinExistence type="predicted"/>
<reference evidence="1 2" key="1">
    <citation type="submission" date="2019-05" db="EMBL/GenBank/DDBJ databases">
        <title>Pseudomonas edaphica sp. nov., isolated from rhizospheric soil of Cistus ladanifer L. in Spain.</title>
        <authorList>
            <person name="Peix A."/>
        </authorList>
    </citation>
    <scope>NUCLEOTIDE SEQUENCE [LARGE SCALE GENOMIC DNA]</scope>
    <source>
        <strain evidence="1 2">RD25</strain>
    </source>
</reference>
<dbReference type="RefSeq" id="WP_138453832.1">
    <property type="nucleotide sequence ID" value="NZ_VBVZ01000651.1"/>
</dbReference>
<keyword evidence="2" id="KW-1185">Reference proteome</keyword>
<name>A0ABY2TXL4_9PSED</name>
<keyword evidence="1" id="KW-0418">Kinase</keyword>
<evidence type="ECO:0000313" key="2">
    <source>
        <dbReference type="Proteomes" id="UP000304941"/>
    </source>
</evidence>
<dbReference type="InterPro" id="IPR045662">
    <property type="entry name" value="DUF6388"/>
</dbReference>
<dbReference type="Proteomes" id="UP000304941">
    <property type="component" value="Unassembled WGS sequence"/>
</dbReference>
<keyword evidence="1" id="KW-0808">Transferase</keyword>
<organism evidence="1 2">
    <name type="scientific">Pseudomonas edaphica</name>
    <dbReference type="NCBI Taxonomy" id="2006980"/>
    <lineage>
        <taxon>Bacteria</taxon>
        <taxon>Pseudomonadati</taxon>
        <taxon>Pseudomonadota</taxon>
        <taxon>Gammaproteobacteria</taxon>
        <taxon>Pseudomonadales</taxon>
        <taxon>Pseudomonadaceae</taxon>
        <taxon>Pseudomonas</taxon>
    </lineage>
</organism>
<dbReference type="Pfam" id="PF19925">
    <property type="entry name" value="DUF6388"/>
    <property type="match status" value="1"/>
</dbReference>
<protein>
    <submittedName>
        <fullName evidence="1">Dephospho-CoA kinase</fullName>
    </submittedName>
</protein>
<dbReference type="GO" id="GO:0016301">
    <property type="term" value="F:kinase activity"/>
    <property type="evidence" value="ECO:0007669"/>
    <property type="project" value="UniProtKB-KW"/>
</dbReference>